<dbReference type="Gramene" id="TraesROB_scaffold_035192_01G000200.1">
    <property type="protein sequence ID" value="TraesROB_scaffold_035192_01G000200.1"/>
    <property type="gene ID" value="TraesROB_scaffold_035192_01G000200"/>
</dbReference>
<name>A0A3B6R9S0_WHEAT</name>
<evidence type="ECO:0000256" key="1">
    <source>
        <dbReference type="SAM" id="MobiDB-lite"/>
    </source>
</evidence>
<feature type="region of interest" description="Disordered" evidence="1">
    <location>
        <begin position="1"/>
        <end position="35"/>
    </location>
</feature>
<dbReference type="EnsemblPlants" id="TraesCS7A02G111600.1">
    <property type="protein sequence ID" value="TraesCS7A02G111600.1"/>
    <property type="gene ID" value="TraesCS7A02G111600"/>
</dbReference>
<sequence length="83" mass="9700">MGNASQRKIDLVFKRKRDDDMIGVEEDPSPMADQPLPMLEIEQPQQPHPESQDEDIEGEILEKYSYEHIIEDFKCVKERNADL</sequence>
<dbReference type="Gramene" id="TraesSTA7A03G03832450.1">
    <property type="protein sequence ID" value="TraesSTA7A03G03832450.1"/>
    <property type="gene ID" value="TraesSTA7A03G03832450"/>
</dbReference>
<dbReference type="Gramene" id="TraesCLE_scaffold_037943_01G000200.1">
    <property type="protein sequence ID" value="TraesCLE_scaffold_037943_01G000200.1"/>
    <property type="gene ID" value="TraesCLE_scaffold_037943_01G000200"/>
</dbReference>
<evidence type="ECO:0000313" key="2">
    <source>
        <dbReference type="EnsemblPlants" id="TraesCS7A02G111600.1"/>
    </source>
</evidence>
<keyword evidence="3" id="KW-1185">Reference proteome</keyword>
<dbReference type="Gramene" id="TraesLAC7A03G03790180.1">
    <property type="protein sequence ID" value="TraesLAC7A03G03790180.1"/>
    <property type="gene ID" value="TraesLAC7A03G03790180"/>
</dbReference>
<accession>A0A3B6R9S0</accession>
<reference evidence="2" key="2">
    <citation type="submission" date="2018-10" db="UniProtKB">
        <authorList>
            <consortium name="EnsemblPlants"/>
        </authorList>
    </citation>
    <scope>IDENTIFICATION</scope>
</reference>
<dbReference type="Gramene" id="TraesMAC7A03G03839030.1">
    <property type="protein sequence ID" value="TraesMAC7A03G03839030.1"/>
    <property type="gene ID" value="TraesMAC7A03G03839030"/>
</dbReference>
<feature type="compositionally biased region" description="Basic and acidic residues" evidence="1">
    <location>
        <begin position="7"/>
        <end position="20"/>
    </location>
</feature>
<dbReference type="Gramene" id="TraesCS7A02G111600.1">
    <property type="protein sequence ID" value="TraesCS7A02G111600.1"/>
    <property type="gene ID" value="TraesCS7A02G111600"/>
</dbReference>
<dbReference type="Gramene" id="TraesNOR7A03G03880830.1">
    <property type="protein sequence ID" value="TraesNOR7A03G03880830.1"/>
    <property type="gene ID" value="TraesNOR7A03G03880830"/>
</dbReference>
<proteinExistence type="predicted"/>
<organism evidence="2">
    <name type="scientific">Triticum aestivum</name>
    <name type="common">Wheat</name>
    <dbReference type="NCBI Taxonomy" id="4565"/>
    <lineage>
        <taxon>Eukaryota</taxon>
        <taxon>Viridiplantae</taxon>
        <taxon>Streptophyta</taxon>
        <taxon>Embryophyta</taxon>
        <taxon>Tracheophyta</taxon>
        <taxon>Spermatophyta</taxon>
        <taxon>Magnoliopsida</taxon>
        <taxon>Liliopsida</taxon>
        <taxon>Poales</taxon>
        <taxon>Poaceae</taxon>
        <taxon>BOP clade</taxon>
        <taxon>Pooideae</taxon>
        <taxon>Triticodae</taxon>
        <taxon>Triticeae</taxon>
        <taxon>Triticinae</taxon>
        <taxon>Triticum</taxon>
    </lineage>
</organism>
<dbReference type="Gramene" id="TraesCS7A03G0264300.1">
    <property type="protein sequence ID" value="TraesCS7A03G0264300.1.CDS"/>
    <property type="gene ID" value="TraesCS7A03G0264300"/>
</dbReference>
<dbReference type="AlphaFoldDB" id="A0A3B6R9S0"/>
<dbReference type="Gramene" id="TraesSYM7A03G03788500.1">
    <property type="protein sequence ID" value="TraesSYM7A03G03788500.1"/>
    <property type="gene ID" value="TraesSYM7A03G03788500"/>
</dbReference>
<reference evidence="2" key="1">
    <citation type="submission" date="2018-08" db="EMBL/GenBank/DDBJ databases">
        <authorList>
            <person name="Rossello M."/>
        </authorList>
    </citation>
    <scope>NUCLEOTIDE SEQUENCE [LARGE SCALE GENOMIC DNA]</scope>
    <source>
        <strain evidence="2">cv. Chinese Spring</strain>
    </source>
</reference>
<evidence type="ECO:0000313" key="3">
    <source>
        <dbReference type="Proteomes" id="UP000019116"/>
    </source>
</evidence>
<dbReference type="Proteomes" id="UP000019116">
    <property type="component" value="Chromosome 7A"/>
</dbReference>
<dbReference type="Gramene" id="TraesLDM7A03G03844400.1">
    <property type="protein sequence ID" value="TraesLDM7A03G03844400.1"/>
    <property type="gene ID" value="TraesLDM7A03G03844400"/>
</dbReference>
<protein>
    <submittedName>
        <fullName evidence="2">Uncharacterized protein</fullName>
    </submittedName>
</protein>
<dbReference type="Gramene" id="TraesWEE_scaffold_024368_01G000300.1">
    <property type="protein sequence ID" value="TraesWEE_scaffold_024368_01G000300.1"/>
    <property type="gene ID" value="TraesWEE_scaffold_024368_01G000300"/>
</dbReference>